<protein>
    <submittedName>
        <fullName evidence="1">Uncharacterized protein</fullName>
    </submittedName>
</protein>
<dbReference type="AlphaFoldDB" id="A0A0S6VTT2"/>
<dbReference type="Proteomes" id="UP000030700">
    <property type="component" value="Unassembled WGS sequence"/>
</dbReference>
<dbReference type="HOGENOM" id="CLU_388661_0_0_0"/>
<dbReference type="STRING" id="1499966.U14_00353"/>
<sequence length="817" mass="94116">MAQLLGSSALQDFRRARYKADLTCIVEFLQHRPISIFSYDETYKRLHARHASHRAVMQIPLDAISGSVSHYDDFLQAFLPQKQRNAAYEGVFEIRPDPGDGTLPPVELYQIGTSYFVSDGNHRILLARQFGAAVIDAVVTTIDPPQDITWINEPKEIILHAEYAAFLNRTRLRESRPELRMAVTVPGKFHILSDQIAVCHAVLSEQQHREVSFEEAACYWHDEIYAPTLAMIEPRHILRDFPERTATDLYIWVADHREIFRQPAAILTFPDAASPQMSESIQADERQLQAEYDDFMRRTQLLVFRPDAEVRFTTPGKYRLLDEHIQGHGYFLWIEQHRYISYYEAVTHWYDTVYLPIVKVIANQHLVDDFPVYTITDLYLWISAHQLLSRQPDTQHAAYLQEIWVKLQNFPYEDFYELLIKMEYIDFLLHTRLHELRPNVELTVTTPGQYRALKQHIEVHRYFMGIEQCREIPYSDAVQHWFDAVYLPVLAVSEEFQLAREFPNLTPTDLYLWVSEHRSRLERQTGNKLPLESVIQDLVSRFGAQKSSPVPRKKTERIELLNEREEDVSYYQKRDLADRRKHHLIATLGVPVSGTKDGWAAVDAALAIARKEDAHLLAVYAVSSAHLCDSDRVVILQSQFEQRCRAADVHGIFQVKVGETEEVIAQLGQQVELLVLPMHEDTSKAKIAHEMLAVSRSCSVPLMLVMPAPTDALKHALLLYNGSPKANEALFVSAYLALHWDWDLEILLTTRDPLLRSFIAQYVSRRNLRATILRNTLDEQEDALSTLLSDHQRDIVIAGSSEALPITKTISLPILIC</sequence>
<reference evidence="1" key="1">
    <citation type="journal article" date="2015" name="PeerJ">
        <title>First genomic representation of candidate bacterial phylum KSB3 points to enhanced environmental sensing as a trigger of wastewater bulking.</title>
        <authorList>
            <person name="Sekiguchi Y."/>
            <person name="Ohashi A."/>
            <person name="Parks D.H."/>
            <person name="Yamauchi T."/>
            <person name="Tyson G.W."/>
            <person name="Hugenholtz P."/>
        </authorList>
    </citation>
    <scope>NUCLEOTIDE SEQUENCE [LARGE SCALE GENOMIC DNA]</scope>
</reference>
<keyword evidence="2" id="KW-1185">Reference proteome</keyword>
<dbReference type="SUPFAM" id="SSF52402">
    <property type="entry name" value="Adenine nucleotide alpha hydrolases-like"/>
    <property type="match status" value="1"/>
</dbReference>
<accession>A0A0S6VTT2</accession>
<proteinExistence type="predicted"/>
<gene>
    <name evidence="1" type="ORF">U14_00353</name>
</gene>
<organism evidence="1">
    <name type="scientific">Candidatus Moduliflexus flocculans</name>
    <dbReference type="NCBI Taxonomy" id="1499966"/>
    <lineage>
        <taxon>Bacteria</taxon>
        <taxon>Candidatus Moduliflexota</taxon>
        <taxon>Candidatus Moduliflexia</taxon>
        <taxon>Candidatus Moduliflexales</taxon>
        <taxon>Candidatus Moduliflexaceae</taxon>
    </lineage>
</organism>
<dbReference type="Gene3D" id="3.40.50.12370">
    <property type="match status" value="1"/>
</dbReference>
<evidence type="ECO:0000313" key="2">
    <source>
        <dbReference type="Proteomes" id="UP000030700"/>
    </source>
</evidence>
<evidence type="ECO:0000313" key="1">
    <source>
        <dbReference type="EMBL" id="GAK49135.1"/>
    </source>
</evidence>
<dbReference type="EMBL" id="DF820455">
    <property type="protein sequence ID" value="GAK49135.1"/>
    <property type="molecule type" value="Genomic_DNA"/>
</dbReference>
<name>A0A0S6VTT2_9BACT</name>